<feature type="compositionally biased region" description="Pro residues" evidence="1">
    <location>
        <begin position="137"/>
        <end position="152"/>
    </location>
</feature>
<feature type="transmembrane region" description="Helical" evidence="2">
    <location>
        <begin position="26"/>
        <end position="47"/>
    </location>
</feature>
<name>A0ABV0JY58_9CYAN</name>
<sequence length="259" mass="26728">MTPRLTTPPFSLRRSASKTKGRSRSWLGMGCAIASLAAHGVLLALVIPESNQPSPLAEDLAEPAPLEDVALTVLPPAVETPPAVAPVKAPPALASPQPGVATTAAPPQAKPQASTAPVPAAQPKPSPQPTAAAPEPALTPPAAPTSEPPSPPGLYANFPHLEGAQAACEGLADCWRSPVSSSWRSAAGDLQARLESQGYTVSNITGEVLSIDSGVRVYAVSKPGERNYYLNLVSVREGVLYTMTAEPMTSDQVLALQRS</sequence>
<evidence type="ECO:0000313" key="3">
    <source>
        <dbReference type="EMBL" id="MEP0945463.1"/>
    </source>
</evidence>
<comment type="caution">
    <text evidence="3">The sequence shown here is derived from an EMBL/GenBank/DDBJ whole genome shotgun (WGS) entry which is preliminary data.</text>
</comment>
<evidence type="ECO:0000313" key="4">
    <source>
        <dbReference type="Proteomes" id="UP001482513"/>
    </source>
</evidence>
<accession>A0ABV0JY58</accession>
<feature type="region of interest" description="Disordered" evidence="1">
    <location>
        <begin position="1"/>
        <end position="24"/>
    </location>
</feature>
<protein>
    <submittedName>
        <fullName evidence="3">Uncharacterized protein</fullName>
    </submittedName>
</protein>
<keyword evidence="2" id="KW-1133">Transmembrane helix</keyword>
<keyword evidence="4" id="KW-1185">Reference proteome</keyword>
<dbReference type="EMBL" id="JAMPKX010000001">
    <property type="protein sequence ID" value="MEP0945463.1"/>
    <property type="molecule type" value="Genomic_DNA"/>
</dbReference>
<proteinExistence type="predicted"/>
<keyword evidence="2" id="KW-0472">Membrane</keyword>
<evidence type="ECO:0000256" key="1">
    <source>
        <dbReference type="SAM" id="MobiDB-lite"/>
    </source>
</evidence>
<organism evidence="3 4">
    <name type="scientific">Leptolyngbya subtilissima DQ-A4</name>
    <dbReference type="NCBI Taxonomy" id="2933933"/>
    <lineage>
        <taxon>Bacteria</taxon>
        <taxon>Bacillati</taxon>
        <taxon>Cyanobacteriota</taxon>
        <taxon>Cyanophyceae</taxon>
        <taxon>Leptolyngbyales</taxon>
        <taxon>Leptolyngbyaceae</taxon>
        <taxon>Leptolyngbya group</taxon>
        <taxon>Leptolyngbya</taxon>
    </lineage>
</organism>
<keyword evidence="2" id="KW-0812">Transmembrane</keyword>
<feature type="compositionally biased region" description="Low complexity" evidence="1">
    <location>
        <begin position="82"/>
        <end position="117"/>
    </location>
</feature>
<evidence type="ECO:0000256" key="2">
    <source>
        <dbReference type="SAM" id="Phobius"/>
    </source>
</evidence>
<feature type="region of interest" description="Disordered" evidence="1">
    <location>
        <begin position="82"/>
        <end position="158"/>
    </location>
</feature>
<dbReference type="Proteomes" id="UP001482513">
    <property type="component" value="Unassembled WGS sequence"/>
</dbReference>
<gene>
    <name evidence="3" type="ORF">NC992_01125</name>
</gene>
<dbReference type="RefSeq" id="WP_190698262.1">
    <property type="nucleotide sequence ID" value="NZ_JAMPKX010000001.1"/>
</dbReference>
<reference evidence="3 4" key="1">
    <citation type="submission" date="2022-04" db="EMBL/GenBank/DDBJ databases">
        <title>Positive selection, recombination, and allopatry shape intraspecific diversity of widespread and dominant cyanobacteria.</title>
        <authorList>
            <person name="Wei J."/>
            <person name="Shu W."/>
            <person name="Hu C."/>
        </authorList>
    </citation>
    <scope>NUCLEOTIDE SEQUENCE [LARGE SCALE GENOMIC DNA]</scope>
    <source>
        <strain evidence="3 4">DQ-A4</strain>
    </source>
</reference>